<organism evidence="1 2">
    <name type="scientific">Prymnesium parvum</name>
    <name type="common">Toxic golden alga</name>
    <dbReference type="NCBI Taxonomy" id="97485"/>
    <lineage>
        <taxon>Eukaryota</taxon>
        <taxon>Haptista</taxon>
        <taxon>Haptophyta</taxon>
        <taxon>Prymnesiophyceae</taxon>
        <taxon>Prymnesiales</taxon>
        <taxon>Prymnesiaceae</taxon>
        <taxon>Prymnesium</taxon>
    </lineage>
</organism>
<evidence type="ECO:0000313" key="2">
    <source>
        <dbReference type="Proteomes" id="UP001515480"/>
    </source>
</evidence>
<accession>A0AB34JGL6</accession>
<evidence type="ECO:0000313" key="1">
    <source>
        <dbReference type="EMBL" id="KAL1520714.1"/>
    </source>
</evidence>
<keyword evidence="2" id="KW-1185">Reference proteome</keyword>
<reference evidence="1 2" key="1">
    <citation type="journal article" date="2024" name="Science">
        <title>Giant polyketide synthase enzymes in the biosynthesis of giant marine polyether toxins.</title>
        <authorList>
            <person name="Fallon T.R."/>
            <person name="Shende V.V."/>
            <person name="Wierzbicki I.H."/>
            <person name="Pendleton A.L."/>
            <person name="Watervoot N.F."/>
            <person name="Auber R.P."/>
            <person name="Gonzalez D.J."/>
            <person name="Wisecaver J.H."/>
            <person name="Moore B.S."/>
        </authorList>
    </citation>
    <scope>NUCLEOTIDE SEQUENCE [LARGE SCALE GENOMIC DNA]</scope>
    <source>
        <strain evidence="1 2">12B1</strain>
    </source>
</reference>
<comment type="caution">
    <text evidence="1">The sequence shown here is derived from an EMBL/GenBank/DDBJ whole genome shotgun (WGS) entry which is preliminary data.</text>
</comment>
<dbReference type="AlphaFoldDB" id="A0AB34JGL6"/>
<dbReference type="EMBL" id="JBGBPQ010000008">
    <property type="protein sequence ID" value="KAL1520714.1"/>
    <property type="molecule type" value="Genomic_DNA"/>
</dbReference>
<protein>
    <submittedName>
        <fullName evidence="1">Uncharacterized protein</fullName>
    </submittedName>
</protein>
<gene>
    <name evidence="1" type="ORF">AB1Y20_022283</name>
</gene>
<dbReference type="Proteomes" id="UP001515480">
    <property type="component" value="Unassembled WGS sequence"/>
</dbReference>
<sequence>MEGAPTSPPQKRHALHMQKVQSYFFSDSAHHASHVAVCESPGLFEEHSARPRRAELGHAPIAITSIAIARRRHSGFNNFVYRELVEVFTRQGPPRMLCAHGYEGSSAHL</sequence>
<name>A0AB34JGL6_PRYPA</name>
<proteinExistence type="predicted"/>